<reference evidence="2 4" key="2">
    <citation type="submission" date="2016-10" db="EMBL/GenBank/DDBJ databases">
        <authorList>
            <person name="Varghese N."/>
            <person name="Submissions S."/>
        </authorList>
    </citation>
    <scope>NUCLEOTIDE SEQUENCE [LARGE SCALE GENOMIC DNA]</scope>
    <source>
        <strain evidence="2 4">BS2773</strain>
    </source>
</reference>
<gene>
    <name evidence="1" type="ORF">BFL40_29940</name>
    <name evidence="2" type="ORF">SAMN04515675_0480</name>
</gene>
<proteinExistence type="predicted"/>
<evidence type="ECO:0000313" key="3">
    <source>
        <dbReference type="Proteomes" id="UP000181661"/>
    </source>
</evidence>
<dbReference type="EMBL" id="MDDR01000061">
    <property type="protein sequence ID" value="OIN44511.1"/>
    <property type="molecule type" value="Genomic_DNA"/>
</dbReference>
<dbReference type="RefSeq" id="WP_071487332.1">
    <property type="nucleotide sequence ID" value="NZ_FNTS01000002.1"/>
</dbReference>
<reference evidence="1 3" key="1">
    <citation type="submission" date="2016-08" db="EMBL/GenBank/DDBJ databases">
        <title>Draft genome sequence of Pseudomonas costantinii LMG 22119, type strain isolated from cultivated mushroom (Agaricus bisporus) sporophores.</title>
        <authorList>
            <person name="Tambong J.T."/>
        </authorList>
    </citation>
    <scope>NUCLEOTIDE SEQUENCE [LARGE SCALE GENOMIC DNA]</scope>
    <source>
        <strain evidence="1 3">LMG 22119</strain>
    </source>
</reference>
<name>A0A1S2UDL1_9PSED</name>
<evidence type="ECO:0000313" key="4">
    <source>
        <dbReference type="Proteomes" id="UP000182179"/>
    </source>
</evidence>
<evidence type="ECO:0000313" key="1">
    <source>
        <dbReference type="EMBL" id="OIN44511.1"/>
    </source>
</evidence>
<dbReference type="Proteomes" id="UP000182179">
    <property type="component" value="Unassembled WGS sequence"/>
</dbReference>
<protein>
    <submittedName>
        <fullName evidence="1">Uncharacterized protein</fullName>
    </submittedName>
</protein>
<dbReference type="Proteomes" id="UP000181661">
    <property type="component" value="Unassembled WGS sequence"/>
</dbReference>
<dbReference type="AlphaFoldDB" id="A0A1S2UDL1"/>
<accession>A0A1S2UDL1</accession>
<evidence type="ECO:0000313" key="2">
    <source>
        <dbReference type="EMBL" id="SED26419.1"/>
    </source>
</evidence>
<keyword evidence="4" id="KW-1185">Reference proteome</keyword>
<organism evidence="1 3">
    <name type="scientific">Pseudomonas costantinii</name>
    <dbReference type="NCBI Taxonomy" id="168469"/>
    <lineage>
        <taxon>Bacteria</taxon>
        <taxon>Pseudomonadati</taxon>
        <taxon>Pseudomonadota</taxon>
        <taxon>Gammaproteobacteria</taxon>
        <taxon>Pseudomonadales</taxon>
        <taxon>Pseudomonadaceae</taxon>
        <taxon>Pseudomonas</taxon>
    </lineage>
</organism>
<comment type="caution">
    <text evidence="1">The sequence shown here is derived from an EMBL/GenBank/DDBJ whole genome shotgun (WGS) entry which is preliminary data.</text>
</comment>
<dbReference type="EMBL" id="FNTS01000002">
    <property type="protein sequence ID" value="SED26419.1"/>
    <property type="molecule type" value="Genomic_DNA"/>
</dbReference>
<dbReference type="OrthoDB" id="7019377at2"/>
<sequence>MAKLTVTESAAPVHVDQKPKFTTIHDSLGRTIQLRKLGPLEQGRIVMAVGGEIAGNQTYMSGFALPAAMVVYIDDVGFGLPQTNKQIEAVLQELGEEGMAAINDHFEEKYKAAKAEADAKALQEGLGAEQAAAKN</sequence>